<reference evidence="1 2" key="1">
    <citation type="submission" date="2021-01" db="EMBL/GenBank/DDBJ databases">
        <title>Streptomyces acididurans sp. nov., isolated from a peat swamp forest soil.</title>
        <authorList>
            <person name="Chantavorakit T."/>
            <person name="Duangmal K."/>
        </authorList>
    </citation>
    <scope>NUCLEOTIDE SEQUENCE [LARGE SCALE GENOMIC DNA]</scope>
    <source>
        <strain evidence="1 2">KK5PA1</strain>
    </source>
</reference>
<evidence type="ECO:0000313" key="2">
    <source>
        <dbReference type="Proteomes" id="UP000749040"/>
    </source>
</evidence>
<organism evidence="1 2">
    <name type="scientific">Actinacidiphila acididurans</name>
    <dbReference type="NCBI Taxonomy" id="2784346"/>
    <lineage>
        <taxon>Bacteria</taxon>
        <taxon>Bacillati</taxon>
        <taxon>Actinomycetota</taxon>
        <taxon>Actinomycetes</taxon>
        <taxon>Kitasatosporales</taxon>
        <taxon>Streptomycetaceae</taxon>
        <taxon>Actinacidiphila</taxon>
    </lineage>
</organism>
<dbReference type="RefSeq" id="WP_205358585.1">
    <property type="nucleotide sequence ID" value="NZ_JADKYB010000010.1"/>
</dbReference>
<comment type="caution">
    <text evidence="1">The sequence shown here is derived from an EMBL/GenBank/DDBJ whole genome shotgun (WGS) entry which is preliminary data.</text>
</comment>
<dbReference type="Proteomes" id="UP000749040">
    <property type="component" value="Unassembled WGS sequence"/>
</dbReference>
<accession>A0ABS2TW29</accession>
<evidence type="ECO:0000313" key="1">
    <source>
        <dbReference type="EMBL" id="MBM9506711.1"/>
    </source>
</evidence>
<name>A0ABS2TW29_9ACTN</name>
<dbReference type="EMBL" id="JADKYB010000010">
    <property type="protein sequence ID" value="MBM9506711.1"/>
    <property type="molecule type" value="Genomic_DNA"/>
</dbReference>
<gene>
    <name evidence="1" type="ORF">ITX44_19550</name>
</gene>
<proteinExistence type="predicted"/>
<keyword evidence="2" id="KW-1185">Reference proteome</keyword>
<protein>
    <submittedName>
        <fullName evidence="1">Toxin</fullName>
    </submittedName>
</protein>
<sequence>MVGNYRSDRRHQRKRSAGLLRACKKRLDELDLPVELDITKLVERISDRRGRPIVLMPITVRTCDPSGLWIATAEVDLIGYQASTSRHHQEHIIAHELGHMICCHHGVVQPDDRSVSLLFPDLAPDLVRELLQRTGYSDAQEEEAEITGSLLAANLINDTSATPAASGVLGGLESAWGFR</sequence>